<feature type="compositionally biased region" description="Polar residues" evidence="4">
    <location>
        <begin position="12"/>
        <end position="21"/>
    </location>
</feature>
<proteinExistence type="inferred from homology"/>
<gene>
    <name evidence="6" type="ORF">AVDCRST_MAG87-2081</name>
</gene>
<feature type="compositionally biased region" description="Basic and acidic residues" evidence="4">
    <location>
        <begin position="193"/>
        <end position="208"/>
    </location>
</feature>
<evidence type="ECO:0000256" key="1">
    <source>
        <dbReference type="ARBA" id="ARBA00006295"/>
    </source>
</evidence>
<name>A0A6J4V3F6_9BACT</name>
<feature type="region of interest" description="Disordered" evidence="4">
    <location>
        <begin position="1"/>
        <end position="26"/>
    </location>
</feature>
<feature type="region of interest" description="Disordered" evidence="4">
    <location>
        <begin position="193"/>
        <end position="214"/>
    </location>
</feature>
<reference evidence="6" key="1">
    <citation type="submission" date="2020-02" db="EMBL/GenBank/DDBJ databases">
        <authorList>
            <person name="Meier V. D."/>
        </authorList>
    </citation>
    <scope>NUCLEOTIDE SEQUENCE</scope>
    <source>
        <strain evidence="6">AVDCRST_MAG87</strain>
    </source>
</reference>
<dbReference type="InterPro" id="IPR003115">
    <property type="entry name" value="ParB_N"/>
</dbReference>
<dbReference type="SUPFAM" id="SSF109709">
    <property type="entry name" value="KorB DNA-binding domain-like"/>
    <property type="match status" value="1"/>
</dbReference>
<dbReference type="Pfam" id="PF17762">
    <property type="entry name" value="HTH_ParB"/>
    <property type="match status" value="1"/>
</dbReference>
<feature type="domain" description="ParB-like N-terminal" evidence="5">
    <location>
        <begin position="50"/>
        <end position="141"/>
    </location>
</feature>
<dbReference type="InterPro" id="IPR004437">
    <property type="entry name" value="ParB/RepB/Spo0J"/>
</dbReference>
<dbReference type="GO" id="GO:0005694">
    <property type="term" value="C:chromosome"/>
    <property type="evidence" value="ECO:0007669"/>
    <property type="project" value="TreeGrafter"/>
</dbReference>
<dbReference type="FunFam" id="3.90.1530.30:FF:000001">
    <property type="entry name" value="Chromosome partitioning protein ParB"/>
    <property type="match status" value="1"/>
</dbReference>
<dbReference type="PANTHER" id="PTHR33375">
    <property type="entry name" value="CHROMOSOME-PARTITIONING PROTEIN PARB-RELATED"/>
    <property type="match status" value="1"/>
</dbReference>
<dbReference type="GO" id="GO:0007059">
    <property type="term" value="P:chromosome segregation"/>
    <property type="evidence" value="ECO:0007669"/>
    <property type="project" value="UniProtKB-KW"/>
</dbReference>
<keyword evidence="3" id="KW-0238">DNA-binding</keyword>
<dbReference type="GO" id="GO:0045881">
    <property type="term" value="P:positive regulation of sporulation resulting in formation of a cellular spore"/>
    <property type="evidence" value="ECO:0007669"/>
    <property type="project" value="TreeGrafter"/>
</dbReference>
<dbReference type="GO" id="GO:0003677">
    <property type="term" value="F:DNA binding"/>
    <property type="evidence" value="ECO:0007669"/>
    <property type="project" value="UniProtKB-KW"/>
</dbReference>
<organism evidence="6">
    <name type="scientific">uncultured Thermomicrobiales bacterium</name>
    <dbReference type="NCBI Taxonomy" id="1645740"/>
    <lineage>
        <taxon>Bacteria</taxon>
        <taxon>Pseudomonadati</taxon>
        <taxon>Thermomicrobiota</taxon>
        <taxon>Thermomicrobia</taxon>
        <taxon>Thermomicrobiales</taxon>
        <taxon>environmental samples</taxon>
    </lineage>
</organism>
<dbReference type="EMBL" id="CADCWJ010000472">
    <property type="protein sequence ID" value="CAA9567489.1"/>
    <property type="molecule type" value="Genomic_DNA"/>
</dbReference>
<accession>A0A6J4V3F6</accession>
<sequence length="361" mass="39485">MSERSPERADTTPGTSHSSASRGRRRFTVDSLFSDTRAQAAGVADLPDARIIDLDRIEGDPLQPRRTFDPDRLDELAASIAAEGVLQPIVVRFDAERNRYIVVHGERRVRAARIAGLGAIPALIRDVPEDHRLVQQLMENVVRDDLNAVDRAAALRALRGQLGDPPWEVVAARVGIKRSRLFQLLGTEKLSEGTREDIQGGRLSEKQSRALQGLPPAKQDALRELIVRESLSSPEASRLARVYRDYPVSPPHDREAAARALATLRGLAVANDPDSARRQTRALLHAVRAAAGGDTSGQAQLRQLKSLLAIPAFSQDRFARETSAAARSLAALVERSTSMTPEVRASLVDLRNTIDALLAKR</sequence>
<evidence type="ECO:0000256" key="2">
    <source>
        <dbReference type="ARBA" id="ARBA00022829"/>
    </source>
</evidence>
<dbReference type="Gene3D" id="1.10.10.2830">
    <property type="match status" value="1"/>
</dbReference>
<dbReference type="Pfam" id="PF02195">
    <property type="entry name" value="ParB_N"/>
    <property type="match status" value="1"/>
</dbReference>
<keyword evidence="2" id="KW-0159">Chromosome partition</keyword>
<feature type="compositionally biased region" description="Basic and acidic residues" evidence="4">
    <location>
        <begin position="1"/>
        <end position="10"/>
    </location>
</feature>
<evidence type="ECO:0000259" key="5">
    <source>
        <dbReference type="SMART" id="SM00470"/>
    </source>
</evidence>
<dbReference type="SMART" id="SM00470">
    <property type="entry name" value="ParB"/>
    <property type="match status" value="1"/>
</dbReference>
<dbReference type="SUPFAM" id="SSF110849">
    <property type="entry name" value="ParB/Sulfiredoxin"/>
    <property type="match status" value="1"/>
</dbReference>
<dbReference type="InterPro" id="IPR041468">
    <property type="entry name" value="HTH_ParB/Spo0J"/>
</dbReference>
<protein>
    <submittedName>
        <fullName evidence="6">Chromosome (Plasmid) partitioning protein ParB</fullName>
    </submittedName>
</protein>
<dbReference type="NCBIfam" id="TIGR00180">
    <property type="entry name" value="parB_part"/>
    <property type="match status" value="1"/>
</dbReference>
<dbReference type="AlphaFoldDB" id="A0A6J4V3F6"/>
<evidence type="ECO:0000313" key="6">
    <source>
        <dbReference type="EMBL" id="CAA9567489.1"/>
    </source>
</evidence>
<evidence type="ECO:0000256" key="4">
    <source>
        <dbReference type="SAM" id="MobiDB-lite"/>
    </source>
</evidence>
<dbReference type="InterPro" id="IPR036086">
    <property type="entry name" value="ParB/Sulfiredoxin_sf"/>
</dbReference>
<dbReference type="InterPro" id="IPR050336">
    <property type="entry name" value="Chromosome_partition/occlusion"/>
</dbReference>
<dbReference type="Gene3D" id="3.90.1530.30">
    <property type="match status" value="1"/>
</dbReference>
<evidence type="ECO:0000256" key="3">
    <source>
        <dbReference type="ARBA" id="ARBA00023125"/>
    </source>
</evidence>
<comment type="similarity">
    <text evidence="1">Belongs to the ParB family.</text>
</comment>
<dbReference type="PANTHER" id="PTHR33375:SF1">
    <property type="entry name" value="CHROMOSOME-PARTITIONING PROTEIN PARB-RELATED"/>
    <property type="match status" value="1"/>
</dbReference>